<evidence type="ECO:0000313" key="2">
    <source>
        <dbReference type="Proteomes" id="UP001360560"/>
    </source>
</evidence>
<dbReference type="RefSeq" id="XP_064851397.1">
    <property type="nucleotide sequence ID" value="XM_064995325.1"/>
</dbReference>
<name>A0AAV5QII0_9ASCO</name>
<dbReference type="EMBL" id="BTFZ01000002">
    <property type="protein sequence ID" value="GMM34397.1"/>
    <property type="molecule type" value="Genomic_DNA"/>
</dbReference>
<sequence length="168" mass="19497">MSFLETAKATITKSATIIKDVSKYTVTPQQLQNIPPSLRSKTLYRRFIRLTPFISQQKSIKSSYQSYVRSKFVSDGTGDVHIPQGDSVVKPSLISNENVKTSLNTLYLLQNMVSDNPTYRNPGKHLILNILDHFYRVRWGQTRKNAMRKNSAFQRFLKMYNERYDLNL</sequence>
<protein>
    <submittedName>
        <fullName evidence="1">Uncharacterized protein</fullName>
    </submittedName>
</protein>
<evidence type="ECO:0000313" key="1">
    <source>
        <dbReference type="EMBL" id="GMM34397.1"/>
    </source>
</evidence>
<dbReference type="GeneID" id="90072376"/>
<organism evidence="1 2">
    <name type="scientific">Saccharomycopsis crataegensis</name>
    <dbReference type="NCBI Taxonomy" id="43959"/>
    <lineage>
        <taxon>Eukaryota</taxon>
        <taxon>Fungi</taxon>
        <taxon>Dikarya</taxon>
        <taxon>Ascomycota</taxon>
        <taxon>Saccharomycotina</taxon>
        <taxon>Saccharomycetes</taxon>
        <taxon>Saccharomycopsidaceae</taxon>
        <taxon>Saccharomycopsis</taxon>
    </lineage>
</organism>
<reference evidence="1 2" key="1">
    <citation type="journal article" date="2023" name="Elife">
        <title>Identification of key yeast species and microbe-microbe interactions impacting larval growth of Drosophila in the wild.</title>
        <authorList>
            <person name="Mure A."/>
            <person name="Sugiura Y."/>
            <person name="Maeda R."/>
            <person name="Honda K."/>
            <person name="Sakurai N."/>
            <person name="Takahashi Y."/>
            <person name="Watada M."/>
            <person name="Katoh T."/>
            <person name="Gotoh A."/>
            <person name="Gotoh Y."/>
            <person name="Taniguchi I."/>
            <person name="Nakamura K."/>
            <person name="Hayashi T."/>
            <person name="Katayama T."/>
            <person name="Uemura T."/>
            <person name="Hattori Y."/>
        </authorList>
    </citation>
    <scope>NUCLEOTIDE SEQUENCE [LARGE SCALE GENOMIC DNA]</scope>
    <source>
        <strain evidence="1 2">SC-9</strain>
    </source>
</reference>
<accession>A0AAV5QII0</accession>
<dbReference type="Proteomes" id="UP001360560">
    <property type="component" value="Unassembled WGS sequence"/>
</dbReference>
<keyword evidence="2" id="KW-1185">Reference proteome</keyword>
<comment type="caution">
    <text evidence="1">The sequence shown here is derived from an EMBL/GenBank/DDBJ whole genome shotgun (WGS) entry which is preliminary data.</text>
</comment>
<gene>
    <name evidence="1" type="ORF">DASC09_017220</name>
</gene>
<proteinExistence type="predicted"/>
<dbReference type="AlphaFoldDB" id="A0AAV5QII0"/>